<dbReference type="EMBL" id="AP012029">
    <property type="protein sequence ID" value="BAJ63507.1"/>
    <property type="molecule type" value="Genomic_DNA"/>
</dbReference>
<evidence type="ECO:0000256" key="2">
    <source>
        <dbReference type="ARBA" id="ARBA00022884"/>
    </source>
</evidence>
<dbReference type="KEGG" id="atm:ANT_14790"/>
<keyword evidence="2 5" id="KW-0694">RNA-binding</keyword>
<dbReference type="SUPFAM" id="SSF50715">
    <property type="entry name" value="Ribosomal protein L25-like"/>
    <property type="match status" value="1"/>
</dbReference>
<evidence type="ECO:0000259" key="7">
    <source>
        <dbReference type="Pfam" id="PF01386"/>
    </source>
</evidence>
<feature type="domain" description="Large ribosomal subunit protein bL25 beta" evidence="8">
    <location>
        <begin position="98"/>
        <end position="181"/>
    </location>
</feature>
<dbReference type="PANTHER" id="PTHR33284:SF1">
    <property type="entry name" value="RIBOSOMAL PROTEIN L25_GLN-TRNA SYNTHETASE, ANTI-CODON-BINDING DOMAIN-CONTAINING PROTEIN"/>
    <property type="match status" value="1"/>
</dbReference>
<proteinExistence type="inferred from homology"/>
<dbReference type="CDD" id="cd00495">
    <property type="entry name" value="Ribosomal_L25_TL5_CTC"/>
    <property type="match status" value="1"/>
</dbReference>
<feature type="domain" description="Large ribosomal subunit protein bL25 L25" evidence="7">
    <location>
        <begin position="6"/>
        <end position="90"/>
    </location>
</feature>
<reference evidence="9 10" key="1">
    <citation type="submission" date="2010-12" db="EMBL/GenBank/DDBJ databases">
        <title>Whole genome sequence of Anaerolinea thermophila UNI-1.</title>
        <authorList>
            <person name="Narita-Yamada S."/>
            <person name="Kishi E."/>
            <person name="Watanabe Y."/>
            <person name="Takasaki K."/>
            <person name="Ankai A."/>
            <person name="Oguchi A."/>
            <person name="Fukui S."/>
            <person name="Takahashi M."/>
            <person name="Yashiro I."/>
            <person name="Hosoyama A."/>
            <person name="Sekiguchi Y."/>
            <person name="Hanada S."/>
            <person name="Fujita N."/>
        </authorList>
    </citation>
    <scope>NUCLEOTIDE SEQUENCE [LARGE SCALE GENOMIC DNA]</scope>
    <source>
        <strain evidence="10">DSM 14523 / JCM 11388 / NBRC 100420 / UNI-1</strain>
    </source>
</reference>
<feature type="compositionally biased region" description="Basic and acidic residues" evidence="6">
    <location>
        <begin position="199"/>
        <end position="210"/>
    </location>
</feature>
<dbReference type="GO" id="GO:0008097">
    <property type="term" value="F:5S rRNA binding"/>
    <property type="evidence" value="ECO:0007669"/>
    <property type="project" value="InterPro"/>
</dbReference>
<evidence type="ECO:0000256" key="1">
    <source>
        <dbReference type="ARBA" id="ARBA00022730"/>
    </source>
</evidence>
<dbReference type="Gene3D" id="2.170.120.20">
    <property type="entry name" value="Ribosomal protein L25, beta domain"/>
    <property type="match status" value="1"/>
</dbReference>
<organism evidence="9 10">
    <name type="scientific">Anaerolinea thermophila (strain DSM 14523 / JCM 11388 / NBRC 100420 / UNI-1)</name>
    <dbReference type="NCBI Taxonomy" id="926569"/>
    <lineage>
        <taxon>Bacteria</taxon>
        <taxon>Bacillati</taxon>
        <taxon>Chloroflexota</taxon>
        <taxon>Anaerolineae</taxon>
        <taxon>Anaerolineales</taxon>
        <taxon>Anaerolineaceae</taxon>
        <taxon>Anaerolinea</taxon>
    </lineage>
</organism>
<keyword evidence="1 5" id="KW-0699">rRNA-binding</keyword>
<evidence type="ECO:0000256" key="6">
    <source>
        <dbReference type="SAM" id="MobiDB-lite"/>
    </source>
</evidence>
<dbReference type="GO" id="GO:0022625">
    <property type="term" value="C:cytosolic large ribosomal subunit"/>
    <property type="evidence" value="ECO:0007669"/>
    <property type="project" value="TreeGrafter"/>
</dbReference>
<dbReference type="InterPro" id="IPR001021">
    <property type="entry name" value="Ribosomal_bL25_long"/>
</dbReference>
<evidence type="ECO:0000256" key="4">
    <source>
        <dbReference type="ARBA" id="ARBA00023274"/>
    </source>
</evidence>
<dbReference type="PANTHER" id="PTHR33284">
    <property type="entry name" value="RIBOSOMAL PROTEIN L25/GLN-TRNA SYNTHETASE, ANTI-CODON-BINDING DOMAIN-CONTAINING PROTEIN"/>
    <property type="match status" value="1"/>
</dbReference>
<dbReference type="InParanoid" id="E8N4Z3"/>
<dbReference type="NCBIfam" id="TIGR00731">
    <property type="entry name" value="bL25_bact_ctc"/>
    <property type="match status" value="1"/>
</dbReference>
<comment type="function">
    <text evidence="5">This is one of the proteins that binds to the 5S RNA in the ribosome where it forms part of the central protuberance.</text>
</comment>
<comment type="subunit">
    <text evidence="5">Part of the 50S ribosomal subunit; part of the 5S rRNA/L5/L18/L25 subcomplex. Contacts the 5S rRNA. Binds to the 5S rRNA independently of L5 and L18.</text>
</comment>
<evidence type="ECO:0000313" key="9">
    <source>
        <dbReference type="EMBL" id="BAJ63507.1"/>
    </source>
</evidence>
<keyword evidence="3 5" id="KW-0689">Ribosomal protein</keyword>
<dbReference type="InterPro" id="IPR020056">
    <property type="entry name" value="Rbsml_bL25/Gln-tRNA_synth_N"/>
</dbReference>
<dbReference type="STRING" id="926569.ANT_14790"/>
<dbReference type="FunCoup" id="E8N4Z3">
    <property type="interactions" value="295"/>
</dbReference>
<evidence type="ECO:0000259" key="8">
    <source>
        <dbReference type="Pfam" id="PF14693"/>
    </source>
</evidence>
<protein>
    <recommendedName>
        <fullName evidence="5">Large ribosomal subunit protein bL25</fullName>
    </recommendedName>
    <alternativeName>
        <fullName evidence="5">General stress protein CTC</fullName>
    </alternativeName>
</protein>
<evidence type="ECO:0000313" key="10">
    <source>
        <dbReference type="Proteomes" id="UP000008922"/>
    </source>
</evidence>
<dbReference type="HOGENOM" id="CLU_075939_2_1_0"/>
<dbReference type="OrthoDB" id="9790002at2"/>
<feature type="compositionally biased region" description="Acidic residues" evidence="6">
    <location>
        <begin position="184"/>
        <end position="198"/>
    </location>
</feature>
<dbReference type="AlphaFoldDB" id="E8N4Z3"/>
<dbReference type="GO" id="GO:0003735">
    <property type="term" value="F:structural constituent of ribosome"/>
    <property type="evidence" value="ECO:0007669"/>
    <property type="project" value="InterPro"/>
</dbReference>
<dbReference type="InterPro" id="IPR011035">
    <property type="entry name" value="Ribosomal_bL25/Gln-tRNA_synth"/>
</dbReference>
<keyword evidence="10" id="KW-1185">Reference proteome</keyword>
<dbReference type="GO" id="GO:0006412">
    <property type="term" value="P:translation"/>
    <property type="evidence" value="ECO:0007669"/>
    <property type="project" value="UniProtKB-UniRule"/>
</dbReference>
<dbReference type="InterPro" id="IPR020057">
    <property type="entry name" value="Ribosomal_bL25_b-dom"/>
</dbReference>
<dbReference type="InterPro" id="IPR020930">
    <property type="entry name" value="Ribosomal_uL5_bac-type"/>
</dbReference>
<dbReference type="HAMAP" id="MF_01334">
    <property type="entry name" value="Ribosomal_bL25_CTC"/>
    <property type="match status" value="1"/>
</dbReference>
<comment type="similarity">
    <text evidence="5">Belongs to the bacterial ribosomal protein bL25 family. CTC subfamily.</text>
</comment>
<dbReference type="RefSeq" id="WP_013559889.1">
    <property type="nucleotide sequence ID" value="NC_014960.1"/>
</dbReference>
<evidence type="ECO:0000256" key="3">
    <source>
        <dbReference type="ARBA" id="ARBA00022980"/>
    </source>
</evidence>
<dbReference type="Pfam" id="PF14693">
    <property type="entry name" value="Ribosomal_TL5_C"/>
    <property type="match status" value="1"/>
</dbReference>
<feature type="region of interest" description="Disordered" evidence="6">
    <location>
        <begin position="183"/>
        <end position="210"/>
    </location>
</feature>
<keyword evidence="4 5" id="KW-0687">Ribonucleoprotein</keyword>
<dbReference type="eggNOG" id="COG1825">
    <property type="taxonomic scope" value="Bacteria"/>
</dbReference>
<dbReference type="Pfam" id="PF01386">
    <property type="entry name" value="Ribosomal_L25p"/>
    <property type="match status" value="1"/>
</dbReference>
<dbReference type="InterPro" id="IPR037121">
    <property type="entry name" value="Ribosomal_bL25_C"/>
</dbReference>
<gene>
    <name evidence="5 9" type="primary">rplY</name>
    <name evidence="5 9" type="synonym">ctc</name>
    <name evidence="9" type="ordered locus">ANT_14790</name>
</gene>
<dbReference type="Gene3D" id="2.40.240.10">
    <property type="entry name" value="Ribosomal Protein L25, Chain P"/>
    <property type="match status" value="1"/>
</dbReference>
<dbReference type="InterPro" id="IPR029751">
    <property type="entry name" value="Ribosomal_L25_dom"/>
</dbReference>
<accession>E8N4Z3</accession>
<sequence length="210" mass="23342">MEKIVLQAQRRTLERTAKALRREGYLPAVMYGAHFPSTPILLDAHNAGLKLAKVSSSTLVYIELDGETHAALVREKQRDYIKNRLLHVDFQVVSLTEKIRTTVSLHFEGVSPAVKDYNGVVVTSLDEVEVEALPQDLPERIVVDLSKLARIGDTIHVRDLEVAKGVKVLNDPDEVVVVVSTTTEEVEAPAEGELSEPEVIERGKKEEEVE</sequence>
<dbReference type="Proteomes" id="UP000008922">
    <property type="component" value="Chromosome"/>
</dbReference>
<evidence type="ECO:0000256" key="5">
    <source>
        <dbReference type="HAMAP-Rule" id="MF_01334"/>
    </source>
</evidence>
<name>E8N4Z3_ANATU</name>